<protein>
    <submittedName>
        <fullName evidence="2">Uncharacterized protein</fullName>
    </submittedName>
</protein>
<feature type="compositionally biased region" description="Basic residues" evidence="1">
    <location>
        <begin position="33"/>
        <end position="46"/>
    </location>
</feature>
<sequence length="94" mass="10281">MEVADSEGVPRHIQATPSTPAMHSPLAASSHLFQRRPVHPSHRKVLRQSSRDLLLVVPSDSVSSSTSAQVTSLVSNSMKKEQLNLPLRMSNKLT</sequence>
<name>A0A0C9YUI4_9AGAM</name>
<proteinExistence type="predicted"/>
<keyword evidence="3" id="KW-1185">Reference proteome</keyword>
<reference evidence="2 3" key="1">
    <citation type="submission" date="2014-04" db="EMBL/GenBank/DDBJ databases">
        <authorList>
            <consortium name="DOE Joint Genome Institute"/>
            <person name="Kuo A."/>
            <person name="Kohler A."/>
            <person name="Costa M.D."/>
            <person name="Nagy L.G."/>
            <person name="Floudas D."/>
            <person name="Copeland A."/>
            <person name="Barry K.W."/>
            <person name="Cichocki N."/>
            <person name="Veneault-Fourrey C."/>
            <person name="LaButti K."/>
            <person name="Lindquist E.A."/>
            <person name="Lipzen A."/>
            <person name="Lundell T."/>
            <person name="Morin E."/>
            <person name="Murat C."/>
            <person name="Sun H."/>
            <person name="Tunlid A."/>
            <person name="Henrissat B."/>
            <person name="Grigoriev I.V."/>
            <person name="Hibbett D.S."/>
            <person name="Martin F."/>
            <person name="Nordberg H.P."/>
            <person name="Cantor M.N."/>
            <person name="Hua S.X."/>
        </authorList>
    </citation>
    <scope>NUCLEOTIDE SEQUENCE [LARGE SCALE GENOMIC DNA]</scope>
    <source>
        <strain evidence="2 3">441</strain>
    </source>
</reference>
<gene>
    <name evidence="2" type="ORF">PISMIDRAFT_682339</name>
</gene>
<dbReference type="Proteomes" id="UP000054018">
    <property type="component" value="Unassembled WGS sequence"/>
</dbReference>
<evidence type="ECO:0000256" key="1">
    <source>
        <dbReference type="SAM" id="MobiDB-lite"/>
    </source>
</evidence>
<dbReference type="HOGENOM" id="CLU_2387042_0_0_1"/>
<reference evidence="3" key="2">
    <citation type="submission" date="2015-01" db="EMBL/GenBank/DDBJ databases">
        <title>Evolutionary Origins and Diversification of the Mycorrhizal Mutualists.</title>
        <authorList>
            <consortium name="DOE Joint Genome Institute"/>
            <consortium name="Mycorrhizal Genomics Consortium"/>
            <person name="Kohler A."/>
            <person name="Kuo A."/>
            <person name="Nagy L.G."/>
            <person name="Floudas D."/>
            <person name="Copeland A."/>
            <person name="Barry K.W."/>
            <person name="Cichocki N."/>
            <person name="Veneault-Fourrey C."/>
            <person name="LaButti K."/>
            <person name="Lindquist E.A."/>
            <person name="Lipzen A."/>
            <person name="Lundell T."/>
            <person name="Morin E."/>
            <person name="Murat C."/>
            <person name="Riley R."/>
            <person name="Ohm R."/>
            <person name="Sun H."/>
            <person name="Tunlid A."/>
            <person name="Henrissat B."/>
            <person name="Grigoriev I.V."/>
            <person name="Hibbett D.S."/>
            <person name="Martin F."/>
        </authorList>
    </citation>
    <scope>NUCLEOTIDE SEQUENCE [LARGE SCALE GENOMIC DNA]</scope>
    <source>
        <strain evidence="3">441</strain>
    </source>
</reference>
<dbReference type="EMBL" id="KN833765">
    <property type="protein sequence ID" value="KIK20386.1"/>
    <property type="molecule type" value="Genomic_DNA"/>
</dbReference>
<evidence type="ECO:0000313" key="2">
    <source>
        <dbReference type="EMBL" id="KIK20386.1"/>
    </source>
</evidence>
<organism evidence="2 3">
    <name type="scientific">Pisolithus microcarpus 441</name>
    <dbReference type="NCBI Taxonomy" id="765257"/>
    <lineage>
        <taxon>Eukaryota</taxon>
        <taxon>Fungi</taxon>
        <taxon>Dikarya</taxon>
        <taxon>Basidiomycota</taxon>
        <taxon>Agaricomycotina</taxon>
        <taxon>Agaricomycetes</taxon>
        <taxon>Agaricomycetidae</taxon>
        <taxon>Boletales</taxon>
        <taxon>Sclerodermatineae</taxon>
        <taxon>Pisolithaceae</taxon>
        <taxon>Pisolithus</taxon>
    </lineage>
</organism>
<evidence type="ECO:0000313" key="3">
    <source>
        <dbReference type="Proteomes" id="UP000054018"/>
    </source>
</evidence>
<dbReference type="AlphaFoldDB" id="A0A0C9YUI4"/>
<feature type="region of interest" description="Disordered" evidence="1">
    <location>
        <begin position="1"/>
        <end position="46"/>
    </location>
</feature>
<accession>A0A0C9YUI4</accession>